<dbReference type="Gene3D" id="3.40.1260.10">
    <property type="entry name" value="DsrEFH-like"/>
    <property type="match status" value="1"/>
</dbReference>
<dbReference type="Proteomes" id="UP000034071">
    <property type="component" value="Chromosome"/>
</dbReference>
<dbReference type="PANTHER" id="PTHR37691">
    <property type="entry name" value="BLR3518 PROTEIN"/>
    <property type="match status" value="1"/>
</dbReference>
<gene>
    <name evidence="1" type="ORF">TQ33_1344</name>
</gene>
<proteinExistence type="predicted"/>
<evidence type="ECO:0000313" key="2">
    <source>
        <dbReference type="Proteomes" id="UP000034071"/>
    </source>
</evidence>
<accession>A0A0F6RCC0</accession>
<protein>
    <submittedName>
        <fullName evidence="1">Uncharacterized protein</fullName>
    </submittedName>
</protein>
<dbReference type="EMBL" id="CP010975">
    <property type="protein sequence ID" value="AKE52298.1"/>
    <property type="molecule type" value="Genomic_DNA"/>
</dbReference>
<dbReference type="OrthoDB" id="7206705at2"/>
<dbReference type="HOGENOM" id="CLU_114489_0_0_6"/>
<sequence>MRTLLLTTIIVLTSFSSFGKEKPLYGPAIADYGPYFKIENRDVEIVKNETLKVVFDVTKTDDNKASHNRYIESVARYMNMHAANGVPVENMDIAVVMHGASTKDTLSHKAYKERHGTDNPNSELIKALTNKGVKFYLCGQSAAFSKIDKNELMPEVSLALSAMTMLVTLQQDGYALLP</sequence>
<dbReference type="AlphaFoldDB" id="A0A0F6RCC0"/>
<evidence type="ECO:0000313" key="1">
    <source>
        <dbReference type="EMBL" id="AKE52298.1"/>
    </source>
</evidence>
<dbReference type="KEGG" id="kge:TQ33_1344"/>
<dbReference type="InterPro" id="IPR003787">
    <property type="entry name" value="Sulphur_relay_DsrE/F-like"/>
</dbReference>
<reference evidence="1 2" key="1">
    <citation type="submission" date="2015-02" db="EMBL/GenBank/DDBJ databases">
        <title>Complete genome sequence of Kangiella geojedonensis strain YCS-5T.</title>
        <authorList>
            <person name="Kim K.M."/>
        </authorList>
    </citation>
    <scope>NUCLEOTIDE SEQUENCE [LARGE SCALE GENOMIC DNA]</scope>
    <source>
        <strain evidence="1 2">YCS-5</strain>
    </source>
</reference>
<keyword evidence="2" id="KW-1185">Reference proteome</keyword>
<dbReference type="Pfam" id="PF02635">
    <property type="entry name" value="DsrE"/>
    <property type="match status" value="1"/>
</dbReference>
<dbReference type="PANTHER" id="PTHR37691:SF1">
    <property type="entry name" value="BLR3518 PROTEIN"/>
    <property type="match status" value="1"/>
</dbReference>
<organism evidence="1 2">
    <name type="scientific">Kangiella geojedonensis</name>
    <dbReference type="NCBI Taxonomy" id="914150"/>
    <lineage>
        <taxon>Bacteria</taxon>
        <taxon>Pseudomonadati</taxon>
        <taxon>Pseudomonadota</taxon>
        <taxon>Gammaproteobacteria</taxon>
        <taxon>Kangiellales</taxon>
        <taxon>Kangiellaceae</taxon>
        <taxon>Kangiella</taxon>
    </lineage>
</organism>
<name>A0A0F6RCC0_9GAMM</name>
<dbReference type="STRING" id="914150.TQ33_1344"/>
<dbReference type="RefSeq" id="WP_046561386.1">
    <property type="nucleotide sequence ID" value="NZ_CP010975.1"/>
</dbReference>
<dbReference type="InterPro" id="IPR027396">
    <property type="entry name" value="DsrEFH-like"/>
</dbReference>
<dbReference type="SUPFAM" id="SSF75169">
    <property type="entry name" value="DsrEFH-like"/>
    <property type="match status" value="1"/>
</dbReference>